<comment type="caution">
    <text evidence="2">The sequence shown here is derived from an EMBL/GenBank/DDBJ whole genome shotgun (WGS) entry which is preliminary data.</text>
</comment>
<dbReference type="SMR" id="A0A1R2B9H4"/>
<feature type="region of interest" description="Disordered" evidence="1">
    <location>
        <begin position="171"/>
        <end position="206"/>
    </location>
</feature>
<organism evidence="2 3">
    <name type="scientific">Stentor coeruleus</name>
    <dbReference type="NCBI Taxonomy" id="5963"/>
    <lineage>
        <taxon>Eukaryota</taxon>
        <taxon>Sar</taxon>
        <taxon>Alveolata</taxon>
        <taxon>Ciliophora</taxon>
        <taxon>Postciliodesmatophora</taxon>
        <taxon>Heterotrichea</taxon>
        <taxon>Heterotrichida</taxon>
        <taxon>Stentoridae</taxon>
        <taxon>Stentor</taxon>
    </lineage>
</organism>
<proteinExistence type="predicted"/>
<name>A0A1R2B9H4_9CILI</name>
<dbReference type="EMBL" id="MPUH01000823">
    <property type="protein sequence ID" value="OMJ73416.1"/>
    <property type="molecule type" value="Genomic_DNA"/>
</dbReference>
<evidence type="ECO:0000313" key="3">
    <source>
        <dbReference type="Proteomes" id="UP000187209"/>
    </source>
</evidence>
<protein>
    <submittedName>
        <fullName evidence="2">Uncharacterized protein</fullName>
    </submittedName>
</protein>
<dbReference type="AlphaFoldDB" id="A0A1R2B9H4"/>
<dbReference type="Proteomes" id="UP000187209">
    <property type="component" value="Unassembled WGS sequence"/>
</dbReference>
<evidence type="ECO:0000256" key="1">
    <source>
        <dbReference type="SAM" id="MobiDB-lite"/>
    </source>
</evidence>
<accession>A0A1R2B9H4</accession>
<sequence>MDVQVMKKLVSKHKYNFKLVAEELKITEDQARKQWTYIYCCEKNKALPASVEKDLKKDKLKYQQKLSIEEISVSDLLTTNRKKVDFLDHSDVDFTQQKTISITGEEITPSGYCVLKHSLKDTFQQMRERVLEFLPDIDAVDDEVDDNDQFMDFKVGMQGDQAVFQIKNRGEDWRPESPTVPLPNFDDIQVVPEEDRPKPKISPYDN</sequence>
<evidence type="ECO:0000313" key="2">
    <source>
        <dbReference type="EMBL" id="OMJ73416.1"/>
    </source>
</evidence>
<gene>
    <name evidence="2" type="ORF">SteCoe_27896</name>
</gene>
<dbReference type="OrthoDB" id="319920at2759"/>
<keyword evidence="3" id="KW-1185">Reference proteome</keyword>
<reference evidence="2 3" key="1">
    <citation type="submission" date="2016-11" db="EMBL/GenBank/DDBJ databases">
        <title>The macronuclear genome of Stentor coeruleus: a giant cell with tiny introns.</title>
        <authorList>
            <person name="Slabodnick M."/>
            <person name="Ruby J.G."/>
            <person name="Reiff S.B."/>
            <person name="Swart E.C."/>
            <person name="Gosai S."/>
            <person name="Prabakaran S."/>
            <person name="Witkowska E."/>
            <person name="Larue G.E."/>
            <person name="Fisher S."/>
            <person name="Freeman R.M."/>
            <person name="Gunawardena J."/>
            <person name="Chu W."/>
            <person name="Stover N.A."/>
            <person name="Gregory B.D."/>
            <person name="Nowacki M."/>
            <person name="Derisi J."/>
            <person name="Roy S.W."/>
            <person name="Marshall W.F."/>
            <person name="Sood P."/>
        </authorList>
    </citation>
    <scope>NUCLEOTIDE SEQUENCE [LARGE SCALE GENOMIC DNA]</scope>
    <source>
        <strain evidence="2">WM001</strain>
    </source>
</reference>